<dbReference type="EMBL" id="CP018092">
    <property type="protein sequence ID" value="ATS19262.1"/>
    <property type="molecule type" value="Genomic_DNA"/>
</dbReference>
<evidence type="ECO:0000256" key="5">
    <source>
        <dbReference type="ARBA" id="ARBA00022549"/>
    </source>
</evidence>
<dbReference type="PROSITE" id="PS51445">
    <property type="entry name" value="PBS_LINKER"/>
    <property type="match status" value="4"/>
</dbReference>
<dbReference type="Pfam" id="PF00427">
    <property type="entry name" value="PBS_linker_poly"/>
    <property type="match status" value="4"/>
</dbReference>
<dbReference type="CDD" id="cd12128">
    <property type="entry name" value="PBP_PBS-LCM"/>
    <property type="match status" value="1"/>
</dbReference>
<evidence type="ECO:0000256" key="11">
    <source>
        <dbReference type="ARBA" id="ARBA00023239"/>
    </source>
</evidence>
<protein>
    <recommendedName>
        <fullName evidence="3">Phycobiliprotein ApcE</fullName>
    </recommendedName>
</protein>
<comment type="similarity">
    <text evidence="13">Belongs to the phycobilisome linker protein family.</text>
</comment>
<dbReference type="GO" id="GO:0016829">
    <property type="term" value="F:lyase activity"/>
    <property type="evidence" value="ECO:0007669"/>
    <property type="project" value="UniProtKB-KW"/>
</dbReference>
<reference evidence="16" key="2">
    <citation type="journal article" date="2022" name="Front. Microbiol.">
        <title>Comparative Genomic Analysis Revealed Distinct Molecular Components and Organization of CO2-Concentrating Mechanism in Thermophilic Cyanobacteria.</title>
        <authorList>
            <person name="Tang J."/>
            <person name="Zhou H."/>
            <person name="Yao D."/>
            <person name="Riaz S."/>
            <person name="You D."/>
            <person name="Klepacz-Smolka A."/>
            <person name="Daroch M."/>
        </authorList>
    </citation>
    <scope>NUCLEOTIDE SEQUENCE [LARGE SCALE GENOMIC DNA]</scope>
    <source>
        <strain evidence="16">PCC 6715</strain>
    </source>
</reference>
<evidence type="ECO:0000256" key="6">
    <source>
        <dbReference type="ARBA" id="ARBA00022737"/>
    </source>
</evidence>
<dbReference type="RefSeq" id="WP_099799598.1">
    <property type="nucleotide sequence ID" value="NZ_CP018092.1"/>
</dbReference>
<keyword evidence="8" id="KW-0157">Chromophore</keyword>
<feature type="domain" description="PBS-linker" evidence="14">
    <location>
        <begin position="946"/>
        <end position="1127"/>
    </location>
</feature>
<evidence type="ECO:0000256" key="2">
    <source>
        <dbReference type="ARBA" id="ARBA00008182"/>
    </source>
</evidence>
<dbReference type="InterPro" id="IPR038719">
    <property type="entry name" value="Phycobilisome_asu/bsu_sf"/>
</dbReference>
<gene>
    <name evidence="15" type="ORF">BRW62_11520</name>
</gene>
<dbReference type="Gene3D" id="1.10.490.20">
    <property type="entry name" value="Phycocyanins"/>
    <property type="match status" value="1"/>
</dbReference>
<dbReference type="InterPro" id="IPR038255">
    <property type="entry name" value="PBS_linker_sf"/>
</dbReference>
<reference evidence="15 16" key="1">
    <citation type="submission" date="2016-11" db="EMBL/GenBank/DDBJ databases">
        <title>Complete genome sequence of thermophilic cyanobacteria strain Synechococcus sp. PCC6715.</title>
        <authorList>
            <person name="Tang J."/>
            <person name="Daroch M."/>
            <person name="Liang Y."/>
            <person name="Jiang D."/>
            <person name="Shah M."/>
        </authorList>
    </citation>
    <scope>NUCLEOTIDE SEQUENCE [LARGE SCALE GENOMIC DNA]</scope>
    <source>
        <strain evidence="15 16">PCC 6715</strain>
    </source>
</reference>
<evidence type="ECO:0000256" key="8">
    <source>
        <dbReference type="ARBA" id="ARBA00022991"/>
    </source>
</evidence>
<evidence type="ECO:0000313" key="16">
    <source>
        <dbReference type="Proteomes" id="UP000231057"/>
    </source>
</evidence>
<keyword evidence="9" id="KW-0793">Thylakoid</keyword>
<dbReference type="KEGG" id="slw:BRW62_11520"/>
<dbReference type="GO" id="GO:0031676">
    <property type="term" value="C:plasma membrane-derived thylakoid membrane"/>
    <property type="evidence" value="ECO:0007669"/>
    <property type="project" value="UniProtKB-SubCell"/>
</dbReference>
<evidence type="ECO:0000256" key="3">
    <source>
        <dbReference type="ARBA" id="ARBA00018674"/>
    </source>
</evidence>
<dbReference type="GO" id="GO:0015979">
    <property type="term" value="P:photosynthesis"/>
    <property type="evidence" value="ECO:0007669"/>
    <property type="project" value="UniProtKB-KW"/>
</dbReference>
<dbReference type="InterPro" id="IPR009050">
    <property type="entry name" value="Globin-like_sf"/>
</dbReference>
<comment type="subcellular location">
    <subcellularLocation>
        <location evidence="1">Cellular thylakoid membrane</location>
        <topology evidence="1">Peripheral membrane protein</topology>
        <orientation evidence="1">Cytoplasmic side</orientation>
    </subcellularLocation>
</comment>
<keyword evidence="4" id="KW-0602">Photosynthesis</keyword>
<evidence type="ECO:0000259" key="14">
    <source>
        <dbReference type="PROSITE" id="PS51445"/>
    </source>
</evidence>
<keyword evidence="11" id="KW-0456">Lyase</keyword>
<keyword evidence="7 13" id="KW-0605">Phycobilisome</keyword>
<dbReference type="Gene3D" id="1.10.3130.20">
    <property type="entry name" value="Phycobilisome linker domain"/>
    <property type="match status" value="4"/>
</dbReference>
<name>A0A2D2Q444_PARLV</name>
<dbReference type="InterPro" id="IPR012128">
    <property type="entry name" value="Phycobilisome_asu/bsu"/>
</dbReference>
<dbReference type="GO" id="GO:0030089">
    <property type="term" value="C:phycobilisome"/>
    <property type="evidence" value="ECO:0007669"/>
    <property type="project" value="UniProtKB-UniRule"/>
</dbReference>
<feature type="domain" description="PBS-linker" evidence="14">
    <location>
        <begin position="520"/>
        <end position="702"/>
    </location>
</feature>
<evidence type="ECO:0000256" key="12">
    <source>
        <dbReference type="ARBA" id="ARBA00023307"/>
    </source>
</evidence>
<sequence length="1139" mass="127350">MVVKASGGSSVARPQLYQTVPVSTIIQAEQQDRFLNRGELDELAVYLRSGSKRLEIATTLTRNADIIVSRAANRIFVGGSPMAFLSRPSTEDTPQFTTGATGQAIDMKEAMKLGTATYVDTRGGFLEGLRSVFSASGGGAPAGFKPINIARYGPERMQKSLRDLDWFLRYTTYAIVAGDPNILAVNTRGLREIIEAACSTDATIAALQEMSRAAASYFEKDAEGRAIVEQYFDVLLKEFIAPAPSDKLRQRTSSDLQGLQLPQIYFNAAERRPKFVMKPGLSASEKTEVVKAAYRQIFERDISRAYGLGISDLESKVKNGSISMKEFVRRLAKSPLYRKNFYEPYINSRALELAFRHILGRGPSSREEVQKYFAIISNGGLPALVDALVDSQEYSDYFGEETVPYLRGLGQEAQECRNWGAQQDLFKYSAPFRKVPQFITTFAAQDQPLPDQHPYGAGNDPLEIQFGAIFPKEKKNPNTRPQPFNKDTRRILINRGPGINNQVSNPAARGVAPGSLGPKVFKLDQLPSINVRIGKRSVATGGDSVKFAESSTQRVIRAAYLQVFGRDVYEGQRQKVAEIKLENGDISVREFVRILAKSNLFRSLYWTPLYVTKAVEYIHRRLLGRPTYGRQEMNTYFDIASKKGLYGLVDAILDSSEYSETFGEDTVPYERYITPQGLALRSLRTGSIGETGIKPEKAETPRFIELGAVTELRTEPAIAFRANQGVSKQREQTKVFKLTQLNDKQNLQLVIQAAYRQVFERDIAPYIVRNEFTALESKLGNGEITLKEFIEALGCSELYQKEFYTPYPNTKVIELGTKHFLGRAPLDQAEIRHYNQVLATQGLKAFVQALVSSAEYAQVFGEDTVPYRRFPTLPAANFPNTEKLHNQLTKQSDAIVVPSFSPVKSRLDNTKLPLLSRAIAEQEAKSRQPDPSKPRFVELGRSFSNGDGQSVEVGVGTTRRRPARIFRMTMGAPASEVEQVINAIYCQVMDVFSGKVPSQFRRSDLDSRLRNGEITVREFVRTLASSEIYRNRFYTPYPNTKVIEFLFRHLLGRAPATQTEIRQYNKILADQGLKAAVETMVNSPEYSRYFGEDVVPYKRFPTIPAGNYIGSVKADADLVKQSWSSLSPSLVGSQSTNRS</sequence>
<dbReference type="Proteomes" id="UP000231057">
    <property type="component" value="Chromosome"/>
</dbReference>
<comment type="similarity">
    <text evidence="2">Belongs to the phycobiliprotein family.</text>
</comment>
<evidence type="ECO:0000256" key="10">
    <source>
        <dbReference type="ARBA" id="ARBA00023136"/>
    </source>
</evidence>
<keyword evidence="12" id="KW-0089">Bile pigment</keyword>
<proteinExistence type="inferred from homology"/>
<dbReference type="PANTHER" id="PTHR34011">
    <property type="entry name" value="PHYCOBILISOME 32.1 KDA LINKER POLYPEPTIDE, PHYCOCYANIN-ASSOCIATED, ROD 2-RELATED"/>
    <property type="match status" value="1"/>
</dbReference>
<evidence type="ECO:0000256" key="1">
    <source>
        <dbReference type="ARBA" id="ARBA00004445"/>
    </source>
</evidence>
<feature type="domain" description="PBS-linker" evidence="14">
    <location>
        <begin position="255"/>
        <end position="434"/>
    </location>
</feature>
<evidence type="ECO:0000256" key="13">
    <source>
        <dbReference type="PROSITE-ProRule" id="PRU00775"/>
    </source>
</evidence>
<dbReference type="Pfam" id="PF00502">
    <property type="entry name" value="Phycobilisome"/>
    <property type="match status" value="2"/>
</dbReference>
<evidence type="ECO:0000256" key="9">
    <source>
        <dbReference type="ARBA" id="ARBA00023078"/>
    </source>
</evidence>
<evidence type="ECO:0000256" key="4">
    <source>
        <dbReference type="ARBA" id="ARBA00022531"/>
    </source>
</evidence>
<dbReference type="SUPFAM" id="SSF46458">
    <property type="entry name" value="Globin-like"/>
    <property type="match status" value="1"/>
</dbReference>
<evidence type="ECO:0000313" key="15">
    <source>
        <dbReference type="EMBL" id="ATS19262.1"/>
    </source>
</evidence>
<evidence type="ECO:0000256" key="7">
    <source>
        <dbReference type="ARBA" id="ARBA00022738"/>
    </source>
</evidence>
<keyword evidence="16" id="KW-1185">Reference proteome</keyword>
<organism evidence="15 16">
    <name type="scientific">Parathermosynechococcus lividus PCC 6715</name>
    <dbReference type="NCBI Taxonomy" id="1917166"/>
    <lineage>
        <taxon>Bacteria</taxon>
        <taxon>Bacillati</taxon>
        <taxon>Cyanobacteriota</taxon>
        <taxon>Cyanophyceae</taxon>
        <taxon>Acaryochloridales</taxon>
        <taxon>Thermosynechococcaceae</taxon>
        <taxon>Parathermosynechococcus</taxon>
    </lineage>
</organism>
<dbReference type="OrthoDB" id="499593at2"/>
<accession>A0A2D2Q444</accession>
<keyword evidence="6" id="KW-0677">Repeat</keyword>
<keyword evidence="10" id="KW-0472">Membrane</keyword>
<dbReference type="AlphaFoldDB" id="A0A2D2Q444"/>
<feature type="domain" description="PBS-linker" evidence="14">
    <location>
        <begin position="716"/>
        <end position="897"/>
    </location>
</feature>
<dbReference type="PANTHER" id="PTHR34011:SF6">
    <property type="entry name" value="PHYCOBILIPROTEIN APCE"/>
    <property type="match status" value="1"/>
</dbReference>
<keyword evidence="5" id="KW-0042">Antenna complex</keyword>
<dbReference type="InterPro" id="IPR001297">
    <property type="entry name" value="PBS_linker_dom"/>
</dbReference>